<gene>
    <name evidence="3" type="ORF">JXQ802_LOCUS36333</name>
    <name evidence="2" type="ORF">PYM288_LOCUS23362</name>
</gene>
<sequence>MYSLLRTLVIFGILVSLLLIHATKAGSILSALDHKTIDKEKCSPPGAICGQDPPCCNPRCRVNWGGAWCT</sequence>
<feature type="signal peptide" evidence="1">
    <location>
        <begin position="1"/>
        <end position="25"/>
    </location>
</feature>
<protein>
    <recommendedName>
        <fullName evidence="5">Conotoxin</fullName>
    </recommendedName>
</protein>
<dbReference type="Proteomes" id="UP000663854">
    <property type="component" value="Unassembled WGS sequence"/>
</dbReference>
<evidence type="ECO:0008006" key="5">
    <source>
        <dbReference type="Google" id="ProtNLM"/>
    </source>
</evidence>
<name>A0A815N4V8_9BILA</name>
<evidence type="ECO:0000313" key="4">
    <source>
        <dbReference type="Proteomes" id="UP000663870"/>
    </source>
</evidence>
<feature type="chain" id="PRO_5036412044" description="Conotoxin" evidence="1">
    <location>
        <begin position="26"/>
        <end position="70"/>
    </location>
</feature>
<evidence type="ECO:0000313" key="3">
    <source>
        <dbReference type="EMBL" id="CAF1429259.1"/>
    </source>
</evidence>
<evidence type="ECO:0000256" key="1">
    <source>
        <dbReference type="SAM" id="SignalP"/>
    </source>
</evidence>
<dbReference type="Proteomes" id="UP000663870">
    <property type="component" value="Unassembled WGS sequence"/>
</dbReference>
<dbReference type="EMBL" id="CAJNOH010001077">
    <property type="protein sequence ID" value="CAF1172687.1"/>
    <property type="molecule type" value="Genomic_DNA"/>
</dbReference>
<keyword evidence="4" id="KW-1185">Reference proteome</keyword>
<accession>A0A815N4V8</accession>
<evidence type="ECO:0000313" key="2">
    <source>
        <dbReference type="EMBL" id="CAF1172687.1"/>
    </source>
</evidence>
<organism evidence="3 4">
    <name type="scientific">Rotaria sordida</name>
    <dbReference type="NCBI Taxonomy" id="392033"/>
    <lineage>
        <taxon>Eukaryota</taxon>
        <taxon>Metazoa</taxon>
        <taxon>Spiralia</taxon>
        <taxon>Gnathifera</taxon>
        <taxon>Rotifera</taxon>
        <taxon>Eurotatoria</taxon>
        <taxon>Bdelloidea</taxon>
        <taxon>Philodinida</taxon>
        <taxon>Philodinidae</taxon>
        <taxon>Rotaria</taxon>
    </lineage>
</organism>
<dbReference type="AlphaFoldDB" id="A0A815N4V8"/>
<dbReference type="EMBL" id="CAJNOL010001857">
    <property type="protein sequence ID" value="CAF1429259.1"/>
    <property type="molecule type" value="Genomic_DNA"/>
</dbReference>
<reference evidence="3" key="1">
    <citation type="submission" date="2021-02" db="EMBL/GenBank/DDBJ databases">
        <authorList>
            <person name="Nowell W R."/>
        </authorList>
    </citation>
    <scope>NUCLEOTIDE SEQUENCE</scope>
</reference>
<comment type="caution">
    <text evidence="3">The sequence shown here is derived from an EMBL/GenBank/DDBJ whole genome shotgun (WGS) entry which is preliminary data.</text>
</comment>
<keyword evidence="1" id="KW-0732">Signal</keyword>
<proteinExistence type="predicted"/>